<dbReference type="PANTHER" id="PTHR10539">
    <property type="entry name" value="26S PROTEASOME NON-ATPASE REGULATORY SUBUNIT 13"/>
    <property type="match status" value="1"/>
</dbReference>
<dbReference type="Pfam" id="PF22037">
    <property type="entry name" value="PSD13_N"/>
    <property type="match status" value="1"/>
</dbReference>
<dbReference type="Proteomes" id="UP000245942">
    <property type="component" value="Unassembled WGS sequence"/>
</dbReference>
<evidence type="ECO:0000313" key="4">
    <source>
        <dbReference type="EMBL" id="PWN21207.1"/>
    </source>
</evidence>
<dbReference type="GO" id="GO:0005198">
    <property type="term" value="F:structural molecule activity"/>
    <property type="evidence" value="ECO:0007669"/>
    <property type="project" value="TreeGrafter"/>
</dbReference>
<evidence type="ECO:0000259" key="3">
    <source>
        <dbReference type="PROSITE" id="PS50250"/>
    </source>
</evidence>
<dbReference type="GO" id="GO:0006511">
    <property type="term" value="P:ubiquitin-dependent protein catabolic process"/>
    <property type="evidence" value="ECO:0007669"/>
    <property type="project" value="TreeGrafter"/>
</dbReference>
<feature type="domain" description="PCI" evidence="3">
    <location>
        <begin position="180"/>
        <end position="353"/>
    </location>
</feature>
<keyword evidence="2" id="KW-0647">Proteasome</keyword>
<sequence length="399" mass="44394">MQVDDSLASSSTRYLTSAASSAPPSLQPYFARFSDLYSKKLYYQLLLSVQEFYAHPESDKPGSTLRYEFFTKFVINWKDKVSGLSGAELAIAAAKQLKEPSKALDFLSKQRDELPDKTPPHLLVSMECTHYKLLLGELETVKKDVDQGGKVLNNYDAVEKVVSGGYYRVAAEYYKAKALYQQYYTSSLLYLACLPHNGTEDDLLEEEKVERAHDLAIAAILGQGIWNFGELILHPLLPTLNSTPHAYLLALLSAFSSGSLPLFDSLLPSIQSHPLLSASMPFLRQKICLMALVESVSKREARQRSLSFETIAKETALPVDEVEHLCMKALSLSLIKGSLDQSAQVAHISWVQPRVLEMDQLKALRAKLANWLSRVKDTEIFVENEGSAGNKNVVEAVVV</sequence>
<name>A0A316U7J3_9BASI</name>
<evidence type="ECO:0000313" key="5">
    <source>
        <dbReference type="Proteomes" id="UP000245942"/>
    </source>
</evidence>
<organism evidence="4 5">
    <name type="scientific">Pseudomicrostroma glucosiphilum</name>
    <dbReference type="NCBI Taxonomy" id="1684307"/>
    <lineage>
        <taxon>Eukaryota</taxon>
        <taxon>Fungi</taxon>
        <taxon>Dikarya</taxon>
        <taxon>Basidiomycota</taxon>
        <taxon>Ustilaginomycotina</taxon>
        <taxon>Exobasidiomycetes</taxon>
        <taxon>Microstromatales</taxon>
        <taxon>Microstromatales incertae sedis</taxon>
        <taxon>Pseudomicrostroma</taxon>
    </lineage>
</organism>
<reference evidence="4 5" key="1">
    <citation type="journal article" date="2018" name="Mol. Biol. Evol.">
        <title>Broad Genomic Sampling Reveals a Smut Pathogenic Ancestry of the Fungal Clade Ustilaginomycotina.</title>
        <authorList>
            <person name="Kijpornyongpan T."/>
            <person name="Mondo S.J."/>
            <person name="Barry K."/>
            <person name="Sandor L."/>
            <person name="Lee J."/>
            <person name="Lipzen A."/>
            <person name="Pangilinan J."/>
            <person name="LaButti K."/>
            <person name="Hainaut M."/>
            <person name="Henrissat B."/>
            <person name="Grigoriev I.V."/>
            <person name="Spatafora J.W."/>
            <person name="Aime M.C."/>
        </authorList>
    </citation>
    <scope>NUCLEOTIDE SEQUENCE [LARGE SCALE GENOMIC DNA]</scope>
    <source>
        <strain evidence="4 5">MCA 4718</strain>
    </source>
</reference>
<dbReference type="InterPro" id="IPR036390">
    <property type="entry name" value="WH_DNA-bd_sf"/>
</dbReference>
<dbReference type="InterPro" id="IPR000717">
    <property type="entry name" value="PCI_dom"/>
</dbReference>
<accession>A0A316U7J3</accession>
<dbReference type="PANTHER" id="PTHR10539:SF0">
    <property type="entry name" value="26S PROTEASOME NON-ATPASE REGULATORY SUBUNIT 13"/>
    <property type="match status" value="1"/>
</dbReference>
<evidence type="ECO:0000256" key="1">
    <source>
        <dbReference type="ARBA" id="ARBA00006207"/>
    </source>
</evidence>
<dbReference type="GO" id="GO:0005634">
    <property type="term" value="C:nucleus"/>
    <property type="evidence" value="ECO:0007669"/>
    <property type="project" value="TreeGrafter"/>
</dbReference>
<dbReference type="OrthoDB" id="1093at2759"/>
<gene>
    <name evidence="4" type="ORF">BCV69DRAFT_290262</name>
</gene>
<dbReference type="InterPro" id="IPR054179">
    <property type="entry name" value="PSD13_N"/>
</dbReference>
<dbReference type="GO" id="GO:0005829">
    <property type="term" value="C:cytosol"/>
    <property type="evidence" value="ECO:0007669"/>
    <property type="project" value="TreeGrafter"/>
</dbReference>
<protein>
    <recommendedName>
        <fullName evidence="3">PCI domain-containing protein</fullName>
    </recommendedName>
</protein>
<dbReference type="STRING" id="1684307.A0A316U7J3"/>
<dbReference type="InterPro" id="IPR035298">
    <property type="entry name" value="PSMD13"/>
</dbReference>
<dbReference type="SUPFAM" id="SSF46785">
    <property type="entry name" value="Winged helix' DNA-binding domain"/>
    <property type="match status" value="1"/>
</dbReference>
<dbReference type="PROSITE" id="PS50250">
    <property type="entry name" value="PCI"/>
    <property type="match status" value="1"/>
</dbReference>
<comment type="similarity">
    <text evidence="1">Belongs to the proteasome subunit S11 family.</text>
</comment>
<evidence type="ECO:0000256" key="2">
    <source>
        <dbReference type="ARBA" id="ARBA00022942"/>
    </source>
</evidence>
<dbReference type="RefSeq" id="XP_025348367.1">
    <property type="nucleotide sequence ID" value="XM_025493707.1"/>
</dbReference>
<dbReference type="GeneID" id="37015441"/>
<dbReference type="EMBL" id="KZ819326">
    <property type="protein sequence ID" value="PWN21207.1"/>
    <property type="molecule type" value="Genomic_DNA"/>
</dbReference>
<proteinExistence type="inferred from homology"/>
<keyword evidence="5" id="KW-1185">Reference proteome</keyword>
<dbReference type="Pfam" id="PF01399">
    <property type="entry name" value="PCI"/>
    <property type="match status" value="1"/>
</dbReference>
<dbReference type="AlphaFoldDB" id="A0A316U7J3"/>
<dbReference type="SMART" id="SM00088">
    <property type="entry name" value="PINT"/>
    <property type="match status" value="1"/>
</dbReference>
<dbReference type="GO" id="GO:0008541">
    <property type="term" value="C:proteasome regulatory particle, lid subcomplex"/>
    <property type="evidence" value="ECO:0007669"/>
    <property type="project" value="TreeGrafter"/>
</dbReference>